<feature type="transmembrane region" description="Helical" evidence="1">
    <location>
        <begin position="99"/>
        <end position="119"/>
    </location>
</feature>
<protein>
    <submittedName>
        <fullName evidence="2">Uncharacterized protein</fullName>
    </submittedName>
</protein>
<feature type="transmembrane region" description="Helical" evidence="1">
    <location>
        <begin position="61"/>
        <end position="79"/>
    </location>
</feature>
<evidence type="ECO:0000313" key="3">
    <source>
        <dbReference type="Proteomes" id="UP000629287"/>
    </source>
</evidence>
<accession>A0A8I0P1X5</accession>
<dbReference type="Proteomes" id="UP000629287">
    <property type="component" value="Unassembled WGS sequence"/>
</dbReference>
<keyword evidence="1" id="KW-0472">Membrane</keyword>
<evidence type="ECO:0000313" key="2">
    <source>
        <dbReference type="EMBL" id="MBE1594525.1"/>
    </source>
</evidence>
<keyword evidence="1" id="KW-0812">Transmembrane</keyword>
<proteinExistence type="predicted"/>
<organism evidence="2 3">
    <name type="scientific">Streptomyces stelliscabiei</name>
    <dbReference type="NCBI Taxonomy" id="146820"/>
    <lineage>
        <taxon>Bacteria</taxon>
        <taxon>Bacillati</taxon>
        <taxon>Actinomycetota</taxon>
        <taxon>Actinomycetes</taxon>
        <taxon>Kitasatosporales</taxon>
        <taxon>Streptomycetaceae</taxon>
        <taxon>Streptomyces</taxon>
    </lineage>
</organism>
<gene>
    <name evidence="2" type="ORF">H4687_000654</name>
</gene>
<keyword evidence="3" id="KW-1185">Reference proteome</keyword>
<dbReference type="AlphaFoldDB" id="A0A8I0P1X5"/>
<feature type="transmembrane region" description="Helical" evidence="1">
    <location>
        <begin position="125"/>
        <end position="146"/>
    </location>
</feature>
<name>A0A8I0P1X5_9ACTN</name>
<sequence>MRTPMDAEQAWRDLQRIRVPQERVYDEVERSAASSSGTPWATAMLMWLFLAGLGFDLPGWGVGLAAAGYVALLSALAVFHNRRSRVRLHHTRCTRPMLATFVAGAVVTGGTVLLSGRLVDALAPMPASLIQATISATVFVLFVGPTSRWAARSARRSGAQVAEAGAAGTGEDR</sequence>
<comment type="caution">
    <text evidence="2">The sequence shown here is derived from an EMBL/GenBank/DDBJ whole genome shotgun (WGS) entry which is preliminary data.</text>
</comment>
<reference evidence="2 3" key="1">
    <citation type="submission" date="2020-10" db="EMBL/GenBank/DDBJ databases">
        <title>Sequencing the genomes of 1000 actinobacteria strains.</title>
        <authorList>
            <person name="Klenk H.-P."/>
        </authorList>
    </citation>
    <scope>NUCLEOTIDE SEQUENCE [LARGE SCALE GENOMIC DNA]</scope>
    <source>
        <strain evidence="2 3">DSM 41803</strain>
    </source>
</reference>
<feature type="transmembrane region" description="Helical" evidence="1">
    <location>
        <begin position="37"/>
        <end position="55"/>
    </location>
</feature>
<dbReference type="EMBL" id="JADBGF010000001">
    <property type="protein sequence ID" value="MBE1594525.1"/>
    <property type="molecule type" value="Genomic_DNA"/>
</dbReference>
<keyword evidence="1" id="KW-1133">Transmembrane helix</keyword>
<evidence type="ECO:0000256" key="1">
    <source>
        <dbReference type="SAM" id="Phobius"/>
    </source>
</evidence>